<dbReference type="PANTHER" id="PTHR33542:SF3">
    <property type="entry name" value="SIROHYDROCHLORIN FERROCHELATASE, CHLOROPLASTIC"/>
    <property type="match status" value="1"/>
</dbReference>
<proteinExistence type="predicted"/>
<dbReference type="RefSeq" id="WP_062678675.1">
    <property type="nucleotide sequence ID" value="NZ_CP070511.1"/>
</dbReference>
<dbReference type="CDD" id="cd03414">
    <property type="entry name" value="CbiX_SirB_C"/>
    <property type="match status" value="1"/>
</dbReference>
<dbReference type="SUPFAM" id="SSF53800">
    <property type="entry name" value="Chelatase"/>
    <property type="match status" value="1"/>
</dbReference>
<dbReference type="GO" id="GO:0016852">
    <property type="term" value="F:sirohydrochlorin cobaltochelatase activity"/>
    <property type="evidence" value="ECO:0007669"/>
    <property type="project" value="UniProtKB-EC"/>
</dbReference>
<dbReference type="InterPro" id="IPR002762">
    <property type="entry name" value="CbiX-like"/>
</dbReference>
<dbReference type="PANTHER" id="PTHR33542">
    <property type="entry name" value="SIROHYDROCHLORIN FERROCHELATASE, CHLOROPLASTIC"/>
    <property type="match status" value="1"/>
</dbReference>
<evidence type="ECO:0000313" key="1">
    <source>
        <dbReference type="EMBL" id="KYD26189.1"/>
    </source>
</evidence>
<sequence>MKAVLFVGHGSRDPEGNDQVRQFVEQLKPHIAASLHVETSFLEFGLPTIREGIDRCVDAGAREIIIIPIILLPAGHSKLHIPAEIDEAKKHYPHVAFIYGRPIGIHEQTFSILKTRLQEIGENIESPDPETAVVLLGRGGSDPDANSDLYKISRLFWEQTNYFLVEPAFMGVTTPSLEDGVERCVKLGARKVVVLPYFLFTGVLIKRLGEKVKQFRFQYPQVDFALAGYFGFHPKLKTIVLDRLEEALGKAVMMNCDMCQYRLHAAEHHHHHHHHHH</sequence>
<dbReference type="Pfam" id="PF01903">
    <property type="entry name" value="CbiX"/>
    <property type="match status" value="2"/>
</dbReference>
<dbReference type="GeneID" id="94900264"/>
<name>A0A150MP72_9BACL</name>
<comment type="caution">
    <text evidence="1">The sequence shown here is derived from an EMBL/GenBank/DDBJ whole genome shotgun (WGS) entry which is preliminary data.</text>
</comment>
<reference evidence="1 2" key="1">
    <citation type="submission" date="2016-01" db="EMBL/GenBank/DDBJ databases">
        <title>Draft Genome Sequences of Seven Thermophilic Sporeformers Isolated from Foods.</title>
        <authorList>
            <person name="Berendsen E.M."/>
            <person name="Wells-Bennik M.H."/>
            <person name="Krawcyk A.O."/>
            <person name="De Jong A."/>
            <person name="Holsappel S."/>
            <person name="Eijlander R.T."/>
            <person name="Kuipers O.P."/>
        </authorList>
    </citation>
    <scope>NUCLEOTIDE SEQUENCE [LARGE SCALE GENOMIC DNA]</scope>
    <source>
        <strain evidence="1 2">B4110</strain>
    </source>
</reference>
<gene>
    <name evidence="1" type="ORF">B4110_1769</name>
</gene>
<dbReference type="EMBL" id="LQYW01000128">
    <property type="protein sequence ID" value="KYD26189.1"/>
    <property type="molecule type" value="Genomic_DNA"/>
</dbReference>
<dbReference type="CDD" id="cd03416">
    <property type="entry name" value="CbiX_SirB_N"/>
    <property type="match status" value="1"/>
</dbReference>
<organism evidence="1 2">
    <name type="scientific">Parageobacillus toebii</name>
    <dbReference type="NCBI Taxonomy" id="153151"/>
    <lineage>
        <taxon>Bacteria</taxon>
        <taxon>Bacillati</taxon>
        <taxon>Bacillota</taxon>
        <taxon>Bacilli</taxon>
        <taxon>Bacillales</taxon>
        <taxon>Anoxybacillaceae</taxon>
        <taxon>Parageobacillus</taxon>
    </lineage>
</organism>
<evidence type="ECO:0000313" key="2">
    <source>
        <dbReference type="Proteomes" id="UP000075324"/>
    </source>
</evidence>
<dbReference type="InterPro" id="IPR050963">
    <property type="entry name" value="Sirohydro_Cobaltochel/CbiX"/>
</dbReference>
<dbReference type="Gene3D" id="3.40.50.1400">
    <property type="match status" value="2"/>
</dbReference>
<accession>A0A150MP72</accession>
<dbReference type="PATRIC" id="fig|153151.4.peg.840"/>
<dbReference type="EC" id="4.99.1.3" evidence="1"/>
<dbReference type="AlphaFoldDB" id="A0A150MP72"/>
<dbReference type="Proteomes" id="UP000075324">
    <property type="component" value="Unassembled WGS sequence"/>
</dbReference>
<keyword evidence="1" id="KW-0456">Lyase</keyword>
<protein>
    <submittedName>
        <fullName evidence="1">Sirohydrochlorin cobaltochelatase</fullName>
        <ecNumber evidence="1">4.99.1.3</ecNumber>
    </submittedName>
</protein>